<dbReference type="InterPro" id="IPR001638">
    <property type="entry name" value="Solute-binding_3/MltF_N"/>
</dbReference>
<proteinExistence type="predicted"/>
<dbReference type="EMBL" id="BLVP01000010">
    <property type="protein sequence ID" value="GFM37897.1"/>
    <property type="molecule type" value="Genomic_DNA"/>
</dbReference>
<dbReference type="Pfam" id="PF00497">
    <property type="entry name" value="SBP_bac_3"/>
    <property type="match status" value="1"/>
</dbReference>
<evidence type="ECO:0000256" key="2">
    <source>
        <dbReference type="SAM" id="SignalP"/>
    </source>
</evidence>
<dbReference type="RefSeq" id="WP_174410516.1">
    <property type="nucleotide sequence ID" value="NZ_BLVP01000010.1"/>
</dbReference>
<keyword evidence="5" id="KW-1185">Reference proteome</keyword>
<accession>A0A7J0BW08</accession>
<comment type="caution">
    <text evidence="4">The sequence shown here is derived from an EMBL/GenBank/DDBJ whole genome shotgun (WGS) entry which is preliminary data.</text>
</comment>
<feature type="signal peptide" evidence="2">
    <location>
        <begin position="1"/>
        <end position="24"/>
    </location>
</feature>
<evidence type="ECO:0000313" key="5">
    <source>
        <dbReference type="Proteomes" id="UP000503820"/>
    </source>
</evidence>
<reference evidence="4 5" key="1">
    <citation type="submission" date="2020-05" db="EMBL/GenBank/DDBJ databases">
        <title>Draft genome sequence of Desulfovibrio psychrotolerans JS1T.</title>
        <authorList>
            <person name="Ueno A."/>
            <person name="Tamazawa S."/>
            <person name="Tamamura S."/>
            <person name="Murakami T."/>
            <person name="Kiyama T."/>
            <person name="Inomata H."/>
            <person name="Amano Y."/>
            <person name="Miyakawa K."/>
            <person name="Tamaki H."/>
            <person name="Naganuma T."/>
            <person name="Kaneko K."/>
        </authorList>
    </citation>
    <scope>NUCLEOTIDE SEQUENCE [LARGE SCALE GENOMIC DNA]</scope>
    <source>
        <strain evidence="4 5">JS1</strain>
    </source>
</reference>
<dbReference type="PANTHER" id="PTHR35936:SF25">
    <property type="entry name" value="ABC TRANSPORTER SUBSTRATE-BINDING PROTEIN"/>
    <property type="match status" value="1"/>
</dbReference>
<gene>
    <name evidence="4" type="ORF">DSM19430T_25810</name>
</gene>
<sequence length="265" mass="29684">MTVTRICSALLLAIILVLSVVAPAAAQKNRNAAVRIVMCEWVPYTTATLPDSGALAEIAKIALQLQGLEAQFTIVPWARAVSMMQQGETDALLPVYMSGNNLKRYHLSESVLDVDSVFMRLKEVEIPYTTPQNLQGWRIGTVQHTSYKKNLADLGIFLVEEVPHEIQNYRKLVAGRIDMMLDTRETLERMLDSLPAEERHEVVFMDPPLHTKSLHMAFAPTSRGRQLRNIFNEGMNAVRSKGVYDAVLDKHDVVRSTGTAVRQLD</sequence>
<keyword evidence="1 2" id="KW-0732">Signal</keyword>
<evidence type="ECO:0000313" key="4">
    <source>
        <dbReference type="EMBL" id="GFM37897.1"/>
    </source>
</evidence>
<feature type="domain" description="Solute-binding protein family 3/N-terminal" evidence="3">
    <location>
        <begin position="53"/>
        <end position="250"/>
    </location>
</feature>
<dbReference type="PANTHER" id="PTHR35936">
    <property type="entry name" value="MEMBRANE-BOUND LYTIC MUREIN TRANSGLYCOSYLASE F"/>
    <property type="match status" value="1"/>
</dbReference>
<protein>
    <submittedName>
        <fullName evidence="4">ABC transporter substrate-binding protein</fullName>
    </submittedName>
</protein>
<organism evidence="4 5">
    <name type="scientific">Desulfovibrio psychrotolerans</name>
    <dbReference type="NCBI Taxonomy" id="415242"/>
    <lineage>
        <taxon>Bacteria</taxon>
        <taxon>Pseudomonadati</taxon>
        <taxon>Thermodesulfobacteriota</taxon>
        <taxon>Desulfovibrionia</taxon>
        <taxon>Desulfovibrionales</taxon>
        <taxon>Desulfovibrionaceae</taxon>
        <taxon>Desulfovibrio</taxon>
    </lineage>
</organism>
<dbReference type="Gene3D" id="3.40.190.10">
    <property type="entry name" value="Periplasmic binding protein-like II"/>
    <property type="match status" value="2"/>
</dbReference>
<dbReference type="SUPFAM" id="SSF53850">
    <property type="entry name" value="Periplasmic binding protein-like II"/>
    <property type="match status" value="1"/>
</dbReference>
<evidence type="ECO:0000259" key="3">
    <source>
        <dbReference type="Pfam" id="PF00497"/>
    </source>
</evidence>
<evidence type="ECO:0000256" key="1">
    <source>
        <dbReference type="ARBA" id="ARBA00022729"/>
    </source>
</evidence>
<feature type="chain" id="PRO_5029524067" evidence="2">
    <location>
        <begin position="25"/>
        <end position="265"/>
    </location>
</feature>
<dbReference type="AlphaFoldDB" id="A0A7J0BW08"/>
<dbReference type="Proteomes" id="UP000503820">
    <property type="component" value="Unassembled WGS sequence"/>
</dbReference>
<name>A0A7J0BW08_9BACT</name>